<keyword evidence="6" id="KW-0472">Membrane</keyword>
<evidence type="ECO:0008006" key="10">
    <source>
        <dbReference type="Google" id="ProtNLM"/>
    </source>
</evidence>
<evidence type="ECO:0000256" key="2">
    <source>
        <dbReference type="ARBA" id="ARBA00004240"/>
    </source>
</evidence>
<dbReference type="PANTHER" id="PTHR48182">
    <property type="entry name" value="PROTEIN SERAC1"/>
    <property type="match status" value="1"/>
</dbReference>
<evidence type="ECO:0000256" key="1">
    <source>
        <dbReference type="ARBA" id="ARBA00004173"/>
    </source>
</evidence>
<comment type="caution">
    <text evidence="8">The sequence shown here is derived from an EMBL/GenBank/DDBJ whole genome shotgun (WGS) entry which is preliminary data.</text>
</comment>
<evidence type="ECO:0000256" key="6">
    <source>
        <dbReference type="ARBA" id="ARBA00023136"/>
    </source>
</evidence>
<feature type="region of interest" description="Disordered" evidence="7">
    <location>
        <begin position="1"/>
        <end position="20"/>
    </location>
</feature>
<dbReference type="EMBL" id="JBHFFA010000004">
    <property type="protein sequence ID" value="KAL2631178.1"/>
    <property type="molecule type" value="Genomic_DNA"/>
</dbReference>
<dbReference type="SUPFAM" id="SSF53474">
    <property type="entry name" value="alpha/beta-Hydrolases"/>
    <property type="match status" value="1"/>
</dbReference>
<name>A0ABD1YKN9_9MARC</name>
<evidence type="ECO:0000313" key="8">
    <source>
        <dbReference type="EMBL" id="KAL2631178.1"/>
    </source>
</evidence>
<organism evidence="8 9">
    <name type="scientific">Riccia fluitans</name>
    <dbReference type="NCBI Taxonomy" id="41844"/>
    <lineage>
        <taxon>Eukaryota</taxon>
        <taxon>Viridiplantae</taxon>
        <taxon>Streptophyta</taxon>
        <taxon>Embryophyta</taxon>
        <taxon>Marchantiophyta</taxon>
        <taxon>Marchantiopsida</taxon>
        <taxon>Marchantiidae</taxon>
        <taxon>Marchantiales</taxon>
        <taxon>Ricciaceae</taxon>
        <taxon>Riccia</taxon>
    </lineage>
</organism>
<protein>
    <recommendedName>
        <fullName evidence="10">DUF676 domain-containing protein</fullName>
    </recommendedName>
</protein>
<comment type="subcellular location">
    <subcellularLocation>
        <location evidence="2">Endoplasmic reticulum</location>
    </subcellularLocation>
    <subcellularLocation>
        <location evidence="3">Membrane</location>
    </subcellularLocation>
    <subcellularLocation>
        <location evidence="1">Mitochondrion</location>
    </subcellularLocation>
</comment>
<evidence type="ECO:0000256" key="3">
    <source>
        <dbReference type="ARBA" id="ARBA00004370"/>
    </source>
</evidence>
<dbReference type="PANTHER" id="PTHR48182:SF2">
    <property type="entry name" value="PROTEIN SERAC1"/>
    <property type="match status" value="1"/>
</dbReference>
<dbReference type="InterPro" id="IPR029058">
    <property type="entry name" value="AB_hydrolase_fold"/>
</dbReference>
<evidence type="ECO:0000256" key="7">
    <source>
        <dbReference type="SAM" id="MobiDB-lite"/>
    </source>
</evidence>
<keyword evidence="4" id="KW-0256">Endoplasmic reticulum</keyword>
<reference evidence="8 9" key="1">
    <citation type="submission" date="2024-09" db="EMBL/GenBank/DDBJ databases">
        <title>Chromosome-scale assembly of Riccia fluitans.</title>
        <authorList>
            <person name="Paukszto L."/>
            <person name="Sawicki J."/>
            <person name="Karawczyk K."/>
            <person name="Piernik-Szablinska J."/>
            <person name="Szczecinska M."/>
            <person name="Mazdziarz M."/>
        </authorList>
    </citation>
    <scope>NUCLEOTIDE SEQUENCE [LARGE SCALE GENOMIC DNA]</scope>
    <source>
        <strain evidence="8">Rf_01</strain>
        <tissue evidence="8">Aerial parts of the thallus</tissue>
    </source>
</reference>
<gene>
    <name evidence="8" type="ORF">R1flu_015864</name>
</gene>
<keyword evidence="5" id="KW-0496">Mitochondrion</keyword>
<accession>A0ABD1YKN9</accession>
<proteinExistence type="predicted"/>
<dbReference type="AlphaFoldDB" id="A0ABD1YKN9"/>
<dbReference type="GO" id="GO:0005783">
    <property type="term" value="C:endoplasmic reticulum"/>
    <property type="evidence" value="ECO:0007669"/>
    <property type="project" value="UniProtKB-SubCell"/>
</dbReference>
<evidence type="ECO:0000313" key="9">
    <source>
        <dbReference type="Proteomes" id="UP001605036"/>
    </source>
</evidence>
<dbReference type="GO" id="GO:0016020">
    <property type="term" value="C:membrane"/>
    <property type="evidence" value="ECO:0007669"/>
    <property type="project" value="UniProtKB-SubCell"/>
</dbReference>
<dbReference type="Gene3D" id="3.40.50.1820">
    <property type="entry name" value="alpha/beta hydrolase"/>
    <property type="match status" value="1"/>
</dbReference>
<sequence length="324" mass="37001">MRDRTMHPTTEQQAEKFRNRKRKSAEYTAVYELLEEPNPDIELVFFHGLQMEGSAPEHSFWRTWKLRGSEDCWPEALLPEMLHGRRFNQDYQIKARVLAVSYEGRPDLDGDELGDDCLIADSLVYNLILDNELKVGQRKGVPVFLLGHDLGGILIKRFVMMLESQVLGTIDEEEREKIRSFLKNLKSVFFFATPHSGSPAIEAMASRIDDSTTNEMLHLMKVLNTETGRINAEFQQYRRGETNSKVSRFTSHAVHATNATNEGGFHNVLVVPEGSARYDVDSFYSVSANHFSVCQAEGTYTSSIRFLSERIKSEVWKAQGERGR</sequence>
<keyword evidence="9" id="KW-1185">Reference proteome</keyword>
<evidence type="ECO:0000256" key="5">
    <source>
        <dbReference type="ARBA" id="ARBA00023128"/>
    </source>
</evidence>
<dbReference type="InterPro" id="IPR052374">
    <property type="entry name" value="SERAC1"/>
</dbReference>
<evidence type="ECO:0000256" key="4">
    <source>
        <dbReference type="ARBA" id="ARBA00022824"/>
    </source>
</evidence>
<dbReference type="GO" id="GO:0005739">
    <property type="term" value="C:mitochondrion"/>
    <property type="evidence" value="ECO:0007669"/>
    <property type="project" value="UniProtKB-SubCell"/>
</dbReference>
<dbReference type="Proteomes" id="UP001605036">
    <property type="component" value="Unassembled WGS sequence"/>
</dbReference>